<gene>
    <name evidence="1" type="ORF">NPIL_409721</name>
</gene>
<dbReference type="AlphaFoldDB" id="A0A8X6NV08"/>
<keyword evidence="2" id="KW-1185">Reference proteome</keyword>
<protein>
    <submittedName>
        <fullName evidence="1">Uncharacterized protein</fullName>
    </submittedName>
</protein>
<organism evidence="1 2">
    <name type="scientific">Nephila pilipes</name>
    <name type="common">Giant wood spider</name>
    <name type="synonym">Nephila maculata</name>
    <dbReference type="NCBI Taxonomy" id="299642"/>
    <lineage>
        <taxon>Eukaryota</taxon>
        <taxon>Metazoa</taxon>
        <taxon>Ecdysozoa</taxon>
        <taxon>Arthropoda</taxon>
        <taxon>Chelicerata</taxon>
        <taxon>Arachnida</taxon>
        <taxon>Araneae</taxon>
        <taxon>Araneomorphae</taxon>
        <taxon>Entelegynae</taxon>
        <taxon>Araneoidea</taxon>
        <taxon>Nephilidae</taxon>
        <taxon>Nephila</taxon>
    </lineage>
</organism>
<dbReference type="EMBL" id="BMAW01013527">
    <property type="protein sequence ID" value="GFT34548.1"/>
    <property type="molecule type" value="Genomic_DNA"/>
</dbReference>
<sequence>MKVVYVHIGVVRQSSETKEMTNRFKYSENVGTPQERCFLRNAEVDRHSPEVPSFVSNLRFEVWFNPELLEIDIDAMRWLSFTDDCRFILTDCDMLS</sequence>
<dbReference type="Proteomes" id="UP000887013">
    <property type="component" value="Unassembled WGS sequence"/>
</dbReference>
<accession>A0A8X6NV08</accession>
<comment type="caution">
    <text evidence="1">The sequence shown here is derived from an EMBL/GenBank/DDBJ whole genome shotgun (WGS) entry which is preliminary data.</text>
</comment>
<name>A0A8X6NV08_NEPPI</name>
<evidence type="ECO:0000313" key="2">
    <source>
        <dbReference type="Proteomes" id="UP000887013"/>
    </source>
</evidence>
<proteinExistence type="predicted"/>
<evidence type="ECO:0000313" key="1">
    <source>
        <dbReference type="EMBL" id="GFT34548.1"/>
    </source>
</evidence>
<reference evidence="1" key="1">
    <citation type="submission" date="2020-08" db="EMBL/GenBank/DDBJ databases">
        <title>Multicomponent nature underlies the extraordinary mechanical properties of spider dragline silk.</title>
        <authorList>
            <person name="Kono N."/>
            <person name="Nakamura H."/>
            <person name="Mori M."/>
            <person name="Yoshida Y."/>
            <person name="Ohtoshi R."/>
            <person name="Malay A.D."/>
            <person name="Moran D.A.P."/>
            <person name="Tomita M."/>
            <person name="Numata K."/>
            <person name="Arakawa K."/>
        </authorList>
    </citation>
    <scope>NUCLEOTIDE SEQUENCE</scope>
</reference>